<proteinExistence type="predicted"/>
<accession>A0A6A4I3Q3</accession>
<dbReference type="EMBL" id="ML769415">
    <property type="protein sequence ID" value="KAE9404583.1"/>
    <property type="molecule type" value="Genomic_DNA"/>
</dbReference>
<name>A0A6A4I3Q3_9AGAR</name>
<dbReference type="InterPro" id="IPR002889">
    <property type="entry name" value="WSC_carb-bd"/>
</dbReference>
<sequence>MVQQERQNLAIIDSPYGGDATESCGGSWFLNLYSALSSSSTTSAASSSATGQCIAEGTTDRALNQASYTDDAMTPSTCQSLCMGYMFAGVEYSAQCCCGFSFENGANGDTVDKESCNYPCGGRAQLNSSPLFGIPVCSPGNDSLPCGGYDYINLYSALWSSTTSSASSNPAGQCIAEGAGIFVSGVNRGQFYR</sequence>
<dbReference type="Proteomes" id="UP000799118">
    <property type="component" value="Unassembled WGS sequence"/>
</dbReference>
<dbReference type="Pfam" id="PF01822">
    <property type="entry name" value="WSC"/>
    <property type="match status" value="1"/>
</dbReference>
<dbReference type="OrthoDB" id="5985073at2759"/>
<protein>
    <recommendedName>
        <fullName evidence="1">WSC domain-containing protein</fullName>
    </recommendedName>
</protein>
<keyword evidence="3" id="KW-1185">Reference proteome</keyword>
<gene>
    <name evidence="2" type="ORF">BT96DRAFT_973034</name>
</gene>
<dbReference type="PROSITE" id="PS51212">
    <property type="entry name" value="WSC"/>
    <property type="match status" value="1"/>
</dbReference>
<dbReference type="SMART" id="SM00321">
    <property type="entry name" value="WSC"/>
    <property type="match status" value="1"/>
</dbReference>
<feature type="domain" description="WSC" evidence="1">
    <location>
        <begin position="47"/>
        <end position="158"/>
    </location>
</feature>
<evidence type="ECO:0000259" key="1">
    <source>
        <dbReference type="PROSITE" id="PS51212"/>
    </source>
</evidence>
<reference evidence="2" key="1">
    <citation type="journal article" date="2019" name="Environ. Microbiol.">
        <title>Fungal ecological strategies reflected in gene transcription - a case study of two litter decomposers.</title>
        <authorList>
            <person name="Barbi F."/>
            <person name="Kohler A."/>
            <person name="Barry K."/>
            <person name="Baskaran P."/>
            <person name="Daum C."/>
            <person name="Fauchery L."/>
            <person name="Ihrmark K."/>
            <person name="Kuo A."/>
            <person name="LaButti K."/>
            <person name="Lipzen A."/>
            <person name="Morin E."/>
            <person name="Grigoriev I.V."/>
            <person name="Henrissat B."/>
            <person name="Lindahl B."/>
            <person name="Martin F."/>
        </authorList>
    </citation>
    <scope>NUCLEOTIDE SEQUENCE</scope>
    <source>
        <strain evidence="2">JB14</strain>
    </source>
</reference>
<dbReference type="AlphaFoldDB" id="A0A6A4I3Q3"/>
<evidence type="ECO:0000313" key="2">
    <source>
        <dbReference type="EMBL" id="KAE9404583.1"/>
    </source>
</evidence>
<organism evidence="2 3">
    <name type="scientific">Gymnopus androsaceus JB14</name>
    <dbReference type="NCBI Taxonomy" id="1447944"/>
    <lineage>
        <taxon>Eukaryota</taxon>
        <taxon>Fungi</taxon>
        <taxon>Dikarya</taxon>
        <taxon>Basidiomycota</taxon>
        <taxon>Agaricomycotina</taxon>
        <taxon>Agaricomycetes</taxon>
        <taxon>Agaricomycetidae</taxon>
        <taxon>Agaricales</taxon>
        <taxon>Marasmiineae</taxon>
        <taxon>Omphalotaceae</taxon>
        <taxon>Gymnopus</taxon>
    </lineage>
</organism>
<evidence type="ECO:0000313" key="3">
    <source>
        <dbReference type="Proteomes" id="UP000799118"/>
    </source>
</evidence>